<name>A0A0F7VN20_STRLW</name>
<dbReference type="EMBL" id="LN831790">
    <property type="protein sequence ID" value="CQR59603.1"/>
    <property type="molecule type" value="Genomic_DNA"/>
</dbReference>
<dbReference type="Gene3D" id="2.40.10.10">
    <property type="entry name" value="Trypsin-like serine proteases"/>
    <property type="match status" value="1"/>
</dbReference>
<dbReference type="SUPFAM" id="SSF50494">
    <property type="entry name" value="Trypsin-like serine proteases"/>
    <property type="match status" value="1"/>
</dbReference>
<dbReference type="KEGG" id="sle:sle_01410"/>
<organism evidence="1 2">
    <name type="scientific">Streptomyces leeuwenhoekii</name>
    <dbReference type="NCBI Taxonomy" id="1437453"/>
    <lineage>
        <taxon>Bacteria</taxon>
        <taxon>Bacillati</taxon>
        <taxon>Actinomycetota</taxon>
        <taxon>Actinomycetes</taxon>
        <taxon>Kitasatosporales</taxon>
        <taxon>Streptomycetaceae</taxon>
        <taxon>Streptomyces</taxon>
    </lineage>
</organism>
<dbReference type="AlphaFoldDB" id="A0A0F7VN20"/>
<reference evidence="1 2" key="1">
    <citation type="submission" date="2015-02" db="EMBL/GenBank/DDBJ databases">
        <authorList>
            <person name="Gomez-Escribano P.J."/>
        </authorList>
    </citation>
    <scope>NUCLEOTIDE SEQUENCE [LARGE SCALE GENOMIC DNA]</scope>
    <source>
        <strain evidence="2">C34 (DSM 42122 / NRRL B-24963)</strain>
    </source>
</reference>
<dbReference type="InterPro" id="IPR009003">
    <property type="entry name" value="Peptidase_S1_PA"/>
</dbReference>
<dbReference type="RefSeq" id="WP_220428935.1">
    <property type="nucleotide sequence ID" value="NZ_AZSD01000044.1"/>
</dbReference>
<evidence type="ECO:0000313" key="1">
    <source>
        <dbReference type="EMBL" id="CQR59603.1"/>
    </source>
</evidence>
<accession>A0A0F7VN20</accession>
<evidence type="ECO:0008006" key="3">
    <source>
        <dbReference type="Google" id="ProtNLM"/>
    </source>
</evidence>
<proteinExistence type="predicted"/>
<dbReference type="Proteomes" id="UP000035016">
    <property type="component" value="Chromosome Chromosome"/>
</dbReference>
<dbReference type="Pfam" id="PF13365">
    <property type="entry name" value="Trypsin_2"/>
    <property type="match status" value="1"/>
</dbReference>
<dbReference type="InterPro" id="IPR043504">
    <property type="entry name" value="Peptidase_S1_PA_chymotrypsin"/>
</dbReference>
<sequence length="255" mass="27679">MNRLKKARQMTEGGMAAITLVLVSIVSALVAILGLQSWVAIAAVIAAVVSGSQVVRKEVLIPWRVKSVDNSVARILTREARAGARLGSAVQIAPRRWVTAAHVVAATGTELKLGDTWIQARVIYRDEDLDLAVLTVDRDWPWLSRVSADLPSPGSRVKVTGWTEGRRDKENRDRGLRAVQDYTVQGPVEESLIVLAGAIPPRGFSGAAVTDVETGKVVGVLFNFRPGEMDFHAGLPRMDEVHATPLSCIPSEYLR</sequence>
<evidence type="ECO:0000313" key="2">
    <source>
        <dbReference type="Proteomes" id="UP000035016"/>
    </source>
</evidence>
<protein>
    <recommendedName>
        <fullName evidence="3">Serine protease</fullName>
    </recommendedName>
</protein>
<gene>
    <name evidence="1" type="primary">sle_01410</name>
</gene>